<dbReference type="Proteomes" id="UP000314980">
    <property type="component" value="Unassembled WGS sequence"/>
</dbReference>
<proteinExistence type="predicted"/>
<feature type="compositionally biased region" description="Basic and acidic residues" evidence="2">
    <location>
        <begin position="734"/>
        <end position="749"/>
    </location>
</feature>
<reference evidence="5" key="2">
    <citation type="submission" date="2025-08" db="UniProtKB">
        <authorList>
            <consortium name="Ensembl"/>
        </authorList>
    </citation>
    <scope>IDENTIFICATION</scope>
</reference>
<keyword evidence="1" id="KW-0175">Coiled coil</keyword>
<feature type="compositionally biased region" description="Basic and acidic residues" evidence="2">
    <location>
        <begin position="214"/>
        <end position="251"/>
    </location>
</feature>
<feature type="compositionally biased region" description="Pro residues" evidence="2">
    <location>
        <begin position="14"/>
        <end position="34"/>
    </location>
</feature>
<evidence type="ECO:0000313" key="5">
    <source>
        <dbReference type="Ensembl" id="ENSLCAP00010047869.1"/>
    </source>
</evidence>
<dbReference type="Pfam" id="PF20827">
    <property type="entry name" value="PCF11_charged"/>
    <property type="match status" value="1"/>
</dbReference>
<reference evidence="5" key="3">
    <citation type="submission" date="2025-09" db="UniProtKB">
        <authorList>
            <consortium name="Ensembl"/>
        </authorList>
    </citation>
    <scope>IDENTIFICATION</scope>
</reference>
<feature type="region of interest" description="Disordered" evidence="2">
    <location>
        <begin position="1"/>
        <end position="44"/>
    </location>
</feature>
<feature type="compositionally biased region" description="Basic and acidic residues" evidence="2">
    <location>
        <begin position="284"/>
        <end position="297"/>
    </location>
</feature>
<feature type="region of interest" description="Disordered" evidence="2">
    <location>
        <begin position="515"/>
        <end position="920"/>
    </location>
</feature>
<dbReference type="Ensembl" id="ENSLCAT00010049050.1">
    <property type="protein sequence ID" value="ENSLCAP00010047869.1"/>
    <property type="gene ID" value="ENSLCAG00010022232.1"/>
</dbReference>
<feature type="compositionally biased region" description="Basic and acidic residues" evidence="2">
    <location>
        <begin position="390"/>
        <end position="436"/>
    </location>
</feature>
<feature type="compositionally biased region" description="Low complexity" evidence="2">
    <location>
        <begin position="535"/>
        <end position="549"/>
    </location>
</feature>
<accession>A0A4W6FAN5</accession>
<protein>
    <submittedName>
        <fullName evidence="5">PCF11 cleavage and polyadenylation factor subunit</fullName>
    </submittedName>
</protein>
<evidence type="ECO:0000313" key="6">
    <source>
        <dbReference type="Proteomes" id="UP000314980"/>
    </source>
</evidence>
<feature type="compositionally biased region" description="Basic and acidic residues" evidence="2">
    <location>
        <begin position="864"/>
        <end position="873"/>
    </location>
</feature>
<feature type="compositionally biased region" description="Acidic residues" evidence="2">
    <location>
        <begin position="581"/>
        <end position="596"/>
    </location>
</feature>
<dbReference type="Pfam" id="PF20845">
    <property type="entry name" value="Pcf11_helical"/>
    <property type="match status" value="1"/>
</dbReference>
<feature type="compositionally biased region" description="Basic and acidic residues" evidence="2">
    <location>
        <begin position="171"/>
        <end position="198"/>
    </location>
</feature>
<name>A0A4W6FAN5_LATCA</name>
<evidence type="ECO:0000259" key="3">
    <source>
        <dbReference type="Pfam" id="PF20827"/>
    </source>
</evidence>
<feature type="region of interest" description="Disordered" evidence="2">
    <location>
        <begin position="92"/>
        <end position="469"/>
    </location>
</feature>
<sequence length="958" mass="105800">MRRPSPQPASSQPAAPPAPAPAPTPAPAPAPAPPAAAAAAPPVITQSSLTQEQLIRQQLLAKQKQLLELQQKKIELELEQTKAQLAGGFVLPTPAGVSAPAAPSAAAKPITQSTPVVRPWIPPQTQSDTKPLATRDPRLNRPGPAAPPHPKEQPAGKKDSPPATGSPALTPEKRPSEKSTRLEKTRVQRKEAQEEKPKSKSPSPMAKSVQSKNKQAEAEVQKSADGTKKDPRLRKRTQDKSGEAKDDELKEKKRCSDKKEREEASQGAEPQRFNRGKLVNGSVTKHDREGSADRLEFKTGGNARTHARKRTAPAPGRAPQPPPQRGRTGGRRRAEPGAARHPLHPLTRRGNLEESAPTSRHTASPAERTDSRPRRTNQRAGGRRGRQRTRHSDSRDSHSPRSHDGGGGKEAKEAPHRWRSGWEENKHVKMSDDSHVKPGPQRHKPYSTPTRPTTPRTPKHRLSVDANLQIPEVLNSASKKDLLRRASKRLESGEISQEDFLNMAHQIKHFFQYQEEKLQRSESWDDSGDFPAKKQPLPLTAPPSSSSQPRSHDGMDPAELSYYEHKSKLRKTQVTHRVAGEEWEAEEPLEDGEDVGQGEKAGAGRPPPHKYNRAPRDRPGERRSKERDEPRPPPGPMIEEYNHGKVFPTLKALPGLRFRKRADPRESSEREWNSPLTERQRYDEREEQKSGYDAPRRYDSRHPDPRRLEGPLPAGTVVHRNCPSPAGLDPPAPRFERERLSPLHQKDSAEMSPIPRFESPNSEHSDDGPLNLDVAPHHPHPPPPPKSILKPSRGGPLSSVRQHSNSPGHTPPHDGGHLPSRYDGPEHMAPPRPHPPGWYDDPARFDGPHHQGPGRFDGGPPHHNMPERFDGPDGPHMAHGPMRGGDGMGRFDGPPHPQGPGRFDGPMGQQPAVRFGDQGLDRDTLRDRCSASNHRGASITAWVLVLDRWLTAAAPHAL</sequence>
<evidence type="ECO:0000259" key="4">
    <source>
        <dbReference type="Pfam" id="PF20845"/>
    </source>
</evidence>
<reference evidence="6" key="1">
    <citation type="submission" date="2015-09" db="EMBL/GenBank/DDBJ databases">
        <authorList>
            <person name="Sai Rama Sridatta P."/>
        </authorList>
    </citation>
    <scope>NUCLEOTIDE SEQUENCE [LARGE SCALE GENOMIC DNA]</scope>
</reference>
<feature type="compositionally biased region" description="Polar residues" evidence="2">
    <location>
        <begin position="799"/>
        <end position="808"/>
    </location>
</feature>
<dbReference type="GeneTree" id="ENSGT00440000034259"/>
<organism evidence="5 6">
    <name type="scientific">Lates calcarifer</name>
    <name type="common">Barramundi</name>
    <name type="synonym">Holocentrus calcarifer</name>
    <dbReference type="NCBI Taxonomy" id="8187"/>
    <lineage>
        <taxon>Eukaryota</taxon>
        <taxon>Metazoa</taxon>
        <taxon>Chordata</taxon>
        <taxon>Craniata</taxon>
        <taxon>Vertebrata</taxon>
        <taxon>Euteleostomi</taxon>
        <taxon>Actinopterygii</taxon>
        <taxon>Neopterygii</taxon>
        <taxon>Teleostei</taxon>
        <taxon>Neoteleostei</taxon>
        <taxon>Acanthomorphata</taxon>
        <taxon>Carangaria</taxon>
        <taxon>Carangaria incertae sedis</taxon>
        <taxon>Centropomidae</taxon>
        <taxon>Lates</taxon>
    </lineage>
</organism>
<feature type="compositionally biased region" description="Basic residues" evidence="2">
    <location>
        <begin position="374"/>
        <end position="389"/>
    </location>
</feature>
<dbReference type="InterPro" id="IPR048830">
    <property type="entry name" value="PCF11_helical"/>
</dbReference>
<feature type="compositionally biased region" description="Low complexity" evidence="2">
    <location>
        <begin position="92"/>
        <end position="109"/>
    </location>
</feature>
<evidence type="ECO:0000256" key="2">
    <source>
        <dbReference type="SAM" id="MobiDB-lite"/>
    </source>
</evidence>
<dbReference type="InterPro" id="IPR048832">
    <property type="entry name" value="PCF11_charged"/>
</dbReference>
<keyword evidence="6" id="KW-1185">Reference proteome</keyword>
<evidence type="ECO:0000256" key="1">
    <source>
        <dbReference type="SAM" id="Coils"/>
    </source>
</evidence>
<dbReference type="AlphaFoldDB" id="A0A4W6FAN5"/>
<feature type="compositionally biased region" description="Basic and acidic residues" evidence="2">
    <location>
        <begin position="661"/>
        <end position="709"/>
    </location>
</feature>
<feature type="compositionally biased region" description="Basic and acidic residues" evidence="2">
    <location>
        <begin position="149"/>
        <end position="160"/>
    </location>
</feature>
<feature type="coiled-coil region" evidence="1">
    <location>
        <begin position="59"/>
        <end position="86"/>
    </location>
</feature>
<feature type="compositionally biased region" description="Basic and acidic residues" evidence="2">
    <location>
        <begin position="614"/>
        <end position="631"/>
    </location>
</feature>
<feature type="domain" description="Pre-mRNA cleavage complex 2 protein Pcf11 helical" evidence="4">
    <location>
        <begin position="50"/>
        <end position="86"/>
    </location>
</feature>
<feature type="domain" description="PCF11 charged region" evidence="3">
    <location>
        <begin position="172"/>
        <end position="319"/>
    </location>
</feature>